<dbReference type="GO" id="GO:0016020">
    <property type="term" value="C:membrane"/>
    <property type="evidence" value="ECO:0007669"/>
    <property type="project" value="UniProtKB-SubCell"/>
</dbReference>
<protein>
    <submittedName>
        <fullName evidence="7">Uncharacterized protein</fullName>
    </submittedName>
</protein>
<feature type="transmembrane region" description="Helical" evidence="6">
    <location>
        <begin position="70"/>
        <end position="91"/>
    </location>
</feature>
<feature type="transmembrane region" description="Helical" evidence="6">
    <location>
        <begin position="122"/>
        <end position="140"/>
    </location>
</feature>
<comment type="subcellular location">
    <subcellularLocation>
        <location evidence="1">Membrane</location>
        <topology evidence="1">Multi-pass membrane protein</topology>
    </subcellularLocation>
</comment>
<comment type="similarity">
    <text evidence="2">Belongs to the CTL (choline transporter-like) family.</text>
</comment>
<evidence type="ECO:0000256" key="6">
    <source>
        <dbReference type="SAM" id="Phobius"/>
    </source>
</evidence>
<dbReference type="InterPro" id="IPR007603">
    <property type="entry name" value="Choline_transptr-like"/>
</dbReference>
<dbReference type="PANTHER" id="PTHR12385:SF93">
    <property type="entry name" value="CHOLINE TRANSPORTER-LIKE PROTEIN"/>
    <property type="match status" value="1"/>
</dbReference>
<keyword evidence="8" id="KW-1185">Reference proteome</keyword>
<sequence>MLHMVVAVGLECFLIFRGIQGLIKALASVKQMEKMVLKYLLPQVEAASLLSISLAFAWQKAVKQWPHFMIHFILWSSFVMCLSTGILLVCFQRPTTDGVGVCLIAFAIDLNHPAYVMLGAGFIWMSMWILAVIGTFNFPLSTIDYNCIVLELGLDG</sequence>
<dbReference type="AlphaFoldDB" id="A0AAV5KZM0"/>
<comment type="caution">
    <text evidence="7">The sequence shown here is derived from an EMBL/GenBank/DDBJ whole genome shotgun (WGS) entry which is preliminary data.</text>
</comment>
<dbReference type="Proteomes" id="UP001054252">
    <property type="component" value="Unassembled WGS sequence"/>
</dbReference>
<evidence type="ECO:0000313" key="7">
    <source>
        <dbReference type="EMBL" id="GKV30303.1"/>
    </source>
</evidence>
<feature type="transmembrane region" description="Helical" evidence="6">
    <location>
        <begin position="39"/>
        <end position="58"/>
    </location>
</feature>
<evidence type="ECO:0000313" key="8">
    <source>
        <dbReference type="Proteomes" id="UP001054252"/>
    </source>
</evidence>
<gene>
    <name evidence="7" type="ORF">SLEP1_g39127</name>
</gene>
<evidence type="ECO:0000256" key="5">
    <source>
        <dbReference type="ARBA" id="ARBA00023136"/>
    </source>
</evidence>
<evidence type="ECO:0000256" key="1">
    <source>
        <dbReference type="ARBA" id="ARBA00004141"/>
    </source>
</evidence>
<keyword evidence="5 6" id="KW-0472">Membrane</keyword>
<keyword evidence="3 6" id="KW-0812">Transmembrane</keyword>
<dbReference type="PANTHER" id="PTHR12385">
    <property type="entry name" value="CHOLINE TRANSPORTER-LIKE (SLC FAMILY 44)"/>
    <property type="match status" value="1"/>
</dbReference>
<feature type="transmembrane region" description="Helical" evidence="6">
    <location>
        <begin position="6"/>
        <end position="27"/>
    </location>
</feature>
<dbReference type="EMBL" id="BPVZ01000086">
    <property type="protein sequence ID" value="GKV30303.1"/>
    <property type="molecule type" value="Genomic_DNA"/>
</dbReference>
<evidence type="ECO:0000256" key="2">
    <source>
        <dbReference type="ARBA" id="ARBA00007168"/>
    </source>
</evidence>
<evidence type="ECO:0000256" key="4">
    <source>
        <dbReference type="ARBA" id="ARBA00022989"/>
    </source>
</evidence>
<proteinExistence type="inferred from homology"/>
<name>A0AAV5KZM0_9ROSI</name>
<organism evidence="7 8">
    <name type="scientific">Rubroshorea leprosula</name>
    <dbReference type="NCBI Taxonomy" id="152421"/>
    <lineage>
        <taxon>Eukaryota</taxon>
        <taxon>Viridiplantae</taxon>
        <taxon>Streptophyta</taxon>
        <taxon>Embryophyta</taxon>
        <taxon>Tracheophyta</taxon>
        <taxon>Spermatophyta</taxon>
        <taxon>Magnoliopsida</taxon>
        <taxon>eudicotyledons</taxon>
        <taxon>Gunneridae</taxon>
        <taxon>Pentapetalae</taxon>
        <taxon>rosids</taxon>
        <taxon>malvids</taxon>
        <taxon>Malvales</taxon>
        <taxon>Dipterocarpaceae</taxon>
        <taxon>Rubroshorea</taxon>
    </lineage>
</organism>
<reference evidence="7 8" key="1">
    <citation type="journal article" date="2021" name="Commun. Biol.">
        <title>The genome of Shorea leprosula (Dipterocarpaceae) highlights the ecological relevance of drought in aseasonal tropical rainforests.</title>
        <authorList>
            <person name="Ng K.K.S."/>
            <person name="Kobayashi M.J."/>
            <person name="Fawcett J.A."/>
            <person name="Hatakeyama M."/>
            <person name="Paape T."/>
            <person name="Ng C.H."/>
            <person name="Ang C.C."/>
            <person name="Tnah L.H."/>
            <person name="Lee C.T."/>
            <person name="Nishiyama T."/>
            <person name="Sese J."/>
            <person name="O'Brien M.J."/>
            <person name="Copetti D."/>
            <person name="Mohd Noor M.I."/>
            <person name="Ong R.C."/>
            <person name="Putra M."/>
            <person name="Sireger I.Z."/>
            <person name="Indrioko S."/>
            <person name="Kosugi Y."/>
            <person name="Izuno A."/>
            <person name="Isagi Y."/>
            <person name="Lee S.L."/>
            <person name="Shimizu K.K."/>
        </authorList>
    </citation>
    <scope>NUCLEOTIDE SEQUENCE [LARGE SCALE GENOMIC DNA]</scope>
    <source>
        <strain evidence="7">214</strain>
    </source>
</reference>
<accession>A0AAV5KZM0</accession>
<evidence type="ECO:0000256" key="3">
    <source>
        <dbReference type="ARBA" id="ARBA00022692"/>
    </source>
</evidence>
<keyword evidence="4 6" id="KW-1133">Transmembrane helix</keyword>
<dbReference type="GO" id="GO:0022857">
    <property type="term" value="F:transmembrane transporter activity"/>
    <property type="evidence" value="ECO:0007669"/>
    <property type="project" value="InterPro"/>
</dbReference>